<organism evidence="1 2">
    <name type="scientific">Thermosediminibacter litoriperuensis</name>
    <dbReference type="NCBI Taxonomy" id="291989"/>
    <lineage>
        <taxon>Bacteria</taxon>
        <taxon>Bacillati</taxon>
        <taxon>Bacillota</taxon>
        <taxon>Clostridia</taxon>
        <taxon>Thermosediminibacterales</taxon>
        <taxon>Thermosediminibacteraceae</taxon>
        <taxon>Thermosediminibacter</taxon>
    </lineage>
</organism>
<accession>A0A5S5AGR0</accession>
<dbReference type="RefSeq" id="WP_148868001.1">
    <property type="nucleotide sequence ID" value="NZ_VNHO01000040.1"/>
</dbReference>
<reference evidence="1 2" key="1">
    <citation type="submission" date="2019-07" db="EMBL/GenBank/DDBJ databases">
        <title>Genomic Encyclopedia of Type Strains, Phase I: the one thousand microbial genomes (KMG-I) project.</title>
        <authorList>
            <person name="Kyrpides N."/>
        </authorList>
    </citation>
    <scope>NUCLEOTIDE SEQUENCE [LARGE SCALE GENOMIC DNA]</scope>
    <source>
        <strain evidence="1 2">DSM 16647</strain>
    </source>
</reference>
<keyword evidence="1" id="KW-0540">Nuclease</keyword>
<dbReference type="OrthoDB" id="6637615at2"/>
<comment type="caution">
    <text evidence="1">The sequence shown here is derived from an EMBL/GenBank/DDBJ whole genome shotgun (WGS) entry which is preliminary data.</text>
</comment>
<dbReference type="AlphaFoldDB" id="A0A5S5AGR0"/>
<keyword evidence="1" id="KW-0255">Endonuclease</keyword>
<keyword evidence="2" id="KW-1185">Reference proteome</keyword>
<dbReference type="InterPro" id="IPR018577">
    <property type="entry name" value="Restrct_endonuc_II_Bpu10I"/>
</dbReference>
<evidence type="ECO:0000313" key="1">
    <source>
        <dbReference type="EMBL" id="TYP48179.1"/>
    </source>
</evidence>
<dbReference type="GO" id="GO:0004519">
    <property type="term" value="F:endonuclease activity"/>
    <property type="evidence" value="ECO:0007669"/>
    <property type="project" value="UniProtKB-KW"/>
</dbReference>
<protein>
    <submittedName>
        <fullName evidence="1">Bpu10I restriction endonuclease</fullName>
    </submittedName>
</protein>
<dbReference type="Proteomes" id="UP000322294">
    <property type="component" value="Unassembled WGS sequence"/>
</dbReference>
<sequence length="297" mass="34993">MGKDLIDEAINYFTVLKEQNKMYAHGSNLYKKIITEHKEKSSKIGYLADVFQKYRCWKQKSEELSMLLLKQEKKQEIMQKLVLQFNGYKDFIAEINGKLLKYSVQSKFESSVLEEFVSILFKPLVDEKGGKNYFIGNIRAYSNLYFSPRSFKDFKTNPSIKINQKDQDFAIYRKVMLTIENKSYEICVPVVSMECKTYLDKTMLEGSVATAEKIKMGNPYCLFFIVTETYNVDYKVDPSYSRIDAIFVLRKQKRTRSGSINPIRYEVVWDLYECTRKHIESDWSNIEENIQKYGRVI</sequence>
<dbReference type="EMBL" id="VNHO01000040">
    <property type="protein sequence ID" value="TYP48179.1"/>
    <property type="molecule type" value="Genomic_DNA"/>
</dbReference>
<keyword evidence="1" id="KW-0378">Hydrolase</keyword>
<dbReference type="Pfam" id="PF09549">
    <property type="entry name" value="RE_Bpu10I"/>
    <property type="match status" value="1"/>
</dbReference>
<gene>
    <name evidence="1" type="ORF">LZ11_02349</name>
</gene>
<proteinExistence type="predicted"/>
<name>A0A5S5AGR0_9FIRM</name>
<evidence type="ECO:0000313" key="2">
    <source>
        <dbReference type="Proteomes" id="UP000322294"/>
    </source>
</evidence>